<dbReference type="SUPFAM" id="SSF53092">
    <property type="entry name" value="Creatinase/prolidase N-terminal domain"/>
    <property type="match status" value="1"/>
</dbReference>
<dbReference type="InterPro" id="IPR029149">
    <property type="entry name" value="Creatin/AminoP/Spt16_N"/>
</dbReference>
<protein>
    <submittedName>
        <fullName evidence="2">Aminopeptidase P family protein</fullName>
    </submittedName>
</protein>
<keyword evidence="2" id="KW-0378">Hydrolase</keyword>
<proteinExistence type="predicted"/>
<dbReference type="InterPro" id="IPR050659">
    <property type="entry name" value="Peptidase_M24B"/>
</dbReference>
<keyword evidence="2" id="KW-0645">Protease</keyword>
<sequence>MIELIKAPALSDKDIQALCDYRLARIRAEMSRQGVSLCVLNNPVSLRYAINFDEYQLFQSHIPTCYLFVPLEGPLVMHGATGREWPNVQEYRRPDFLTPFDGGLDPERNSGRFAKAVLDFMAEHRLGEGGQAVALERFGPGVNQALRVQNLQLVDAECLLERARLIKADIEIACMRHAVAVAEYGMQLMRQSMRPGITENQLWSVLHQVNVAHGGNWIEGRMLSSGPRTNPWLQESSHRVIDAGDMVAFDTDMIGPMGYIADISRSWICGGGAGTEQQRAAYRHAYDEIHHNMALIRPGIRFSELRDRAWQRAPQYQANRYVCSFHGAGLCDEYPKIYYAEDWAHSGYDGVVEENMVLCVESYSGALGGDVGVKLEEMVRVTASGYERLTTYPFEQELLM</sequence>
<dbReference type="Proteomes" id="UP001058461">
    <property type="component" value="Chromosome"/>
</dbReference>
<dbReference type="Pfam" id="PF00557">
    <property type="entry name" value="Peptidase_M24"/>
    <property type="match status" value="1"/>
</dbReference>
<evidence type="ECO:0000313" key="2">
    <source>
        <dbReference type="EMBL" id="UTW13058.1"/>
    </source>
</evidence>
<dbReference type="GO" id="GO:0004177">
    <property type="term" value="F:aminopeptidase activity"/>
    <property type="evidence" value="ECO:0007669"/>
    <property type="project" value="UniProtKB-KW"/>
</dbReference>
<dbReference type="CDD" id="cd01066">
    <property type="entry name" value="APP_MetAP"/>
    <property type="match status" value="1"/>
</dbReference>
<dbReference type="EMBL" id="CP073347">
    <property type="protein sequence ID" value="UTW13058.1"/>
    <property type="molecule type" value="Genomic_DNA"/>
</dbReference>
<feature type="domain" description="Peptidase M24" evidence="1">
    <location>
        <begin position="173"/>
        <end position="383"/>
    </location>
</feature>
<dbReference type="InterPro" id="IPR000994">
    <property type="entry name" value="Pept_M24"/>
</dbReference>
<name>A0ABY5HL82_9GAMM</name>
<dbReference type="Gene3D" id="3.40.350.10">
    <property type="entry name" value="Creatinase/prolidase N-terminal domain"/>
    <property type="match status" value="1"/>
</dbReference>
<dbReference type="RefSeq" id="WP_255855221.1">
    <property type="nucleotide sequence ID" value="NZ_CP073347.1"/>
</dbReference>
<keyword evidence="3" id="KW-1185">Reference proteome</keyword>
<dbReference type="PANTHER" id="PTHR46112">
    <property type="entry name" value="AMINOPEPTIDASE"/>
    <property type="match status" value="1"/>
</dbReference>
<dbReference type="Gene3D" id="3.90.230.10">
    <property type="entry name" value="Creatinase/methionine aminopeptidase superfamily"/>
    <property type="match status" value="1"/>
</dbReference>
<organism evidence="2 3">
    <name type="scientific">Marinobacterium rhizophilum</name>
    <dbReference type="NCBI Taxonomy" id="420402"/>
    <lineage>
        <taxon>Bacteria</taxon>
        <taxon>Pseudomonadati</taxon>
        <taxon>Pseudomonadota</taxon>
        <taxon>Gammaproteobacteria</taxon>
        <taxon>Oceanospirillales</taxon>
        <taxon>Oceanospirillaceae</taxon>
        <taxon>Marinobacterium</taxon>
    </lineage>
</organism>
<reference evidence="2" key="1">
    <citation type="submission" date="2021-04" db="EMBL/GenBank/DDBJ databases">
        <title>Oceanospirillales bacteria with DddD are important DMSP degraders in coastal seawater.</title>
        <authorList>
            <person name="Liu J."/>
        </authorList>
    </citation>
    <scope>NUCLEOTIDE SEQUENCE</scope>
    <source>
        <strain evidence="2">D13-1</strain>
    </source>
</reference>
<accession>A0ABY5HL82</accession>
<dbReference type="SUPFAM" id="SSF55920">
    <property type="entry name" value="Creatinase/aminopeptidase"/>
    <property type="match status" value="1"/>
</dbReference>
<evidence type="ECO:0000259" key="1">
    <source>
        <dbReference type="Pfam" id="PF00557"/>
    </source>
</evidence>
<dbReference type="PANTHER" id="PTHR46112:SF2">
    <property type="entry name" value="XAA-PRO AMINOPEPTIDASE P-RELATED"/>
    <property type="match status" value="1"/>
</dbReference>
<evidence type="ECO:0000313" key="3">
    <source>
        <dbReference type="Proteomes" id="UP001058461"/>
    </source>
</evidence>
<keyword evidence="2" id="KW-0031">Aminopeptidase</keyword>
<dbReference type="InterPro" id="IPR036005">
    <property type="entry name" value="Creatinase/aminopeptidase-like"/>
</dbReference>
<gene>
    <name evidence="2" type="ORF">KDW95_05190</name>
</gene>